<dbReference type="Gene3D" id="2.120.10.90">
    <property type="entry name" value="DNA gyrase/topoisomerase IV, subunit A, C-terminal"/>
    <property type="match status" value="1"/>
</dbReference>
<organism evidence="7 8">
    <name type="scientific">Candidatus Promineifilum breve</name>
    <dbReference type="NCBI Taxonomy" id="1806508"/>
    <lineage>
        <taxon>Bacteria</taxon>
        <taxon>Bacillati</taxon>
        <taxon>Chloroflexota</taxon>
        <taxon>Ardenticatenia</taxon>
        <taxon>Candidatus Promineifilales</taxon>
        <taxon>Candidatus Promineifilaceae</taxon>
        <taxon>Candidatus Promineifilum</taxon>
    </lineage>
</organism>
<protein>
    <submittedName>
        <fullName evidence="7">Molecular chaperone-like protein (Modular protein)</fullName>
    </submittedName>
</protein>
<dbReference type="Gene3D" id="3.30.420.40">
    <property type="match status" value="4"/>
</dbReference>
<keyword evidence="3 6" id="KW-0067">ATP-binding</keyword>
<dbReference type="SUPFAM" id="SSF101904">
    <property type="entry name" value="GyrA/ParC C-terminal domain-like"/>
    <property type="match status" value="1"/>
</dbReference>
<keyword evidence="4" id="KW-0346">Stress response</keyword>
<comment type="similarity">
    <text evidence="1 6">Belongs to the heat shock protein 70 family.</text>
</comment>
<reference evidence="7" key="1">
    <citation type="submission" date="2016-01" db="EMBL/GenBank/DDBJ databases">
        <authorList>
            <person name="Mcilroy J.S."/>
            <person name="Karst M S."/>
            <person name="Albertsen M."/>
        </authorList>
    </citation>
    <scope>NUCLEOTIDE SEQUENCE</scope>
    <source>
        <strain evidence="7">Cfx-K</strain>
    </source>
</reference>
<gene>
    <name evidence="7" type="ORF">CFX0092_A2770</name>
</gene>
<dbReference type="Proteomes" id="UP000215027">
    <property type="component" value="Chromosome I"/>
</dbReference>
<evidence type="ECO:0000256" key="5">
    <source>
        <dbReference type="ARBA" id="ARBA00023186"/>
    </source>
</evidence>
<evidence type="ECO:0000256" key="4">
    <source>
        <dbReference type="ARBA" id="ARBA00023016"/>
    </source>
</evidence>
<proteinExistence type="inferred from homology"/>
<dbReference type="Pfam" id="PF00012">
    <property type="entry name" value="HSP70"/>
    <property type="match status" value="2"/>
</dbReference>
<keyword evidence="8" id="KW-1185">Reference proteome</keyword>
<evidence type="ECO:0000313" key="8">
    <source>
        <dbReference type="Proteomes" id="UP000215027"/>
    </source>
</evidence>
<sequence length="788" mass="86000">MIIGMDFGTTNSGMATYDGRAVNVLPLDPAAPNPRVARTALYITNEQAVTIGRAAIDLYFEHNLNRPVKMQRVWVGELEILADRVHYVTDVYVFADVLSPGRLFLSIKTGLRDVGYPGTVIGQAFYSLESLITLYLTVTRARAEKLLGRELRQVVLGRPVHFAADADGDRLAEARLLHAAFNAGYQTVYLQYEPIAAAYSYALELTRPENALVFDFGGGTLDITVMRLGEGQPRVLATGGIAVAGDVFDQKLVRAKLPRHFGEGSLYGPRHKALTVPQWIYDSFSDWQTMLQLQSADNKKILREIAQTAQRRPQIEALLALVGSNYGLRMFDVVEGAKRTLSERRGAEIVLDGPGFSVREFVTRGEFEGIIHNETRAIEHHLLETVRASGLPPERIDTVIRTGGSALIPAFYEMLGRHYGAAKVRSIDTFSSVTAGLGVIGHRLERGELALTSHTPADFAALPPATGGRLNVRPVNLEMLQRRVRLEEQGGRGAGEQGSRVVLLGRPTTGEEVRAEIRVTGEQLGADSEEADGGPFVTALRVAADAQLLLITSRYRFMLSTARQLADLREVGLDIENLHRLARREAVVAVVDWSAAREQERLLLVTSTGYARAYPLDSLRPAIEAPAPFSFDNPPPGVPVLAQGVGRDRHVVIVTAGGRGVRWPLAKIPLSGIQALNPGRDEAFDRVAAALAVRPDEEAVLVLADGYARRLRADWVEEPLKANAKGKALVARQAAAVGLVAVGPLELFTERRRLMADAGQLPLEDSTKAFRLVKLGEGETLTTILTRS</sequence>
<dbReference type="KEGG" id="pbf:CFX0092_A2770"/>
<keyword evidence="5" id="KW-0143">Chaperone</keyword>
<dbReference type="InterPro" id="IPR013126">
    <property type="entry name" value="Hsp_70_fam"/>
</dbReference>
<dbReference type="GO" id="GO:0140662">
    <property type="term" value="F:ATP-dependent protein folding chaperone"/>
    <property type="evidence" value="ECO:0007669"/>
    <property type="project" value="InterPro"/>
</dbReference>
<dbReference type="InterPro" id="IPR018181">
    <property type="entry name" value="Heat_shock_70_CS"/>
</dbReference>
<evidence type="ECO:0000256" key="1">
    <source>
        <dbReference type="ARBA" id="ARBA00007381"/>
    </source>
</evidence>
<evidence type="ECO:0000313" key="7">
    <source>
        <dbReference type="EMBL" id="CUS04648.2"/>
    </source>
</evidence>
<evidence type="ECO:0000256" key="3">
    <source>
        <dbReference type="ARBA" id="ARBA00022840"/>
    </source>
</evidence>
<dbReference type="PROSITE" id="PS00329">
    <property type="entry name" value="HSP70_2"/>
    <property type="match status" value="1"/>
</dbReference>
<evidence type="ECO:0000256" key="2">
    <source>
        <dbReference type="ARBA" id="ARBA00022741"/>
    </source>
</evidence>
<dbReference type="InterPro" id="IPR035516">
    <property type="entry name" value="Gyrase/topoIV_suA_C"/>
</dbReference>
<dbReference type="OrthoDB" id="9766019at2"/>
<dbReference type="GO" id="GO:0005524">
    <property type="term" value="F:ATP binding"/>
    <property type="evidence" value="ECO:0007669"/>
    <property type="project" value="UniProtKB-KW"/>
</dbReference>
<dbReference type="PANTHER" id="PTHR19375">
    <property type="entry name" value="HEAT SHOCK PROTEIN 70KDA"/>
    <property type="match status" value="1"/>
</dbReference>
<accession>A0A160T5Z9</accession>
<dbReference type="AlphaFoldDB" id="A0A160T5Z9"/>
<dbReference type="Gene3D" id="3.90.640.10">
    <property type="entry name" value="Actin, Chain A, domain 4"/>
    <property type="match status" value="1"/>
</dbReference>
<keyword evidence="2 6" id="KW-0547">Nucleotide-binding</keyword>
<dbReference type="InterPro" id="IPR043129">
    <property type="entry name" value="ATPase_NBD"/>
</dbReference>
<evidence type="ECO:0000256" key="6">
    <source>
        <dbReference type="RuleBase" id="RU003322"/>
    </source>
</evidence>
<dbReference type="SUPFAM" id="SSF53067">
    <property type="entry name" value="Actin-like ATPase domain"/>
    <property type="match status" value="2"/>
</dbReference>
<dbReference type="EMBL" id="LN890655">
    <property type="protein sequence ID" value="CUS04648.2"/>
    <property type="molecule type" value="Genomic_DNA"/>
</dbReference>
<name>A0A160T5Z9_9CHLR</name>
<dbReference type="RefSeq" id="WP_095043954.1">
    <property type="nucleotide sequence ID" value="NZ_LN890655.1"/>
</dbReference>